<reference evidence="2" key="2">
    <citation type="submission" date="2016-06" db="EMBL/GenBank/DDBJ databases">
        <authorList>
            <person name="Nicholson A.C."/>
        </authorList>
    </citation>
    <scope>NUCLEOTIDE SEQUENCE [LARGE SCALE GENOMIC DNA]</scope>
    <source>
        <strain evidence="2">E6809</strain>
    </source>
</reference>
<accession>A0A494J4A6</accession>
<name>A0A494J4A6_9FLAO</name>
<organism evidence="2">
    <name type="scientific">Elizabethkingia anophelis</name>
    <dbReference type="NCBI Taxonomy" id="1117645"/>
    <lineage>
        <taxon>Bacteria</taxon>
        <taxon>Pseudomonadati</taxon>
        <taxon>Bacteroidota</taxon>
        <taxon>Flavobacteriia</taxon>
        <taxon>Flavobacteriales</taxon>
        <taxon>Weeksellaceae</taxon>
        <taxon>Elizabethkingia</taxon>
    </lineage>
</organism>
<sequence length="178" mass="18473">MYIERRQEEGPQKIAILHKVADIPGGVTVKTTGLTASILPEATPLVPGQNGIWNPVATAVVVETAAADATTYVVKKGHLFIVGSKINKSGNTNVTITAIDSSDPVKDTITVDATLAAKAVGAILTEGGLGKPVAITGESQNIRKGENLFSSAWVIAVVNSAIQPEPGSKPDGVYYVKN</sequence>
<dbReference type="RefSeq" id="WP_078677319.1">
    <property type="nucleotide sequence ID" value="NZ_CP014339.1"/>
</dbReference>
<dbReference type="Proteomes" id="UP000254876">
    <property type="component" value="Unassembled WGS sequence"/>
</dbReference>
<evidence type="ECO:0000313" key="3">
    <source>
        <dbReference type="EMBL" id="STC97695.1"/>
    </source>
</evidence>
<proteinExistence type="predicted"/>
<evidence type="ECO:0000313" key="5">
    <source>
        <dbReference type="Proteomes" id="UP000254876"/>
    </source>
</evidence>
<dbReference type="Proteomes" id="UP000189738">
    <property type="component" value="Chromosome"/>
</dbReference>
<evidence type="ECO:0000313" key="2">
    <source>
        <dbReference type="EMBL" id="OPB47388.1"/>
    </source>
</evidence>
<dbReference type="AlphaFoldDB" id="A0A494J4A6"/>
<evidence type="ECO:0000313" key="1">
    <source>
        <dbReference type="EMBL" id="AQX52517.1"/>
    </source>
</evidence>
<evidence type="ECO:0000313" key="4">
    <source>
        <dbReference type="Proteomes" id="UP000189738"/>
    </source>
</evidence>
<gene>
    <name evidence="1" type="ORF">AYC66_18345</name>
    <name evidence="2" type="ORF">BAY09_06975</name>
    <name evidence="3" type="ORF">NCTC10588_00960</name>
</gene>
<reference evidence="1 4" key="1">
    <citation type="submission" date="2016-02" db="EMBL/GenBank/DDBJ databases">
        <authorList>
            <person name="Nicholson A.C."/>
            <person name="Humrighouse B.W."/>
            <person name="Loparev V."/>
            <person name="Emery B."/>
            <person name="Graziano J."/>
            <person name="McQuiston J.R."/>
        </authorList>
    </citation>
    <scope>NUCLEOTIDE SEQUENCE [LARGE SCALE GENOMIC DNA]</scope>
    <source>
        <strain evidence="1 4">E6809</strain>
    </source>
</reference>
<dbReference type="EMBL" id="MAHS01000013">
    <property type="protein sequence ID" value="OPB47388.1"/>
    <property type="molecule type" value="Genomic_DNA"/>
</dbReference>
<dbReference type="EMBL" id="UFYD01000001">
    <property type="protein sequence ID" value="STC97695.1"/>
    <property type="molecule type" value="Genomic_DNA"/>
</dbReference>
<protein>
    <submittedName>
        <fullName evidence="2">Uncharacterized protein</fullName>
    </submittedName>
</protein>
<reference evidence="3 5" key="3">
    <citation type="submission" date="2018-06" db="EMBL/GenBank/DDBJ databases">
        <authorList>
            <consortium name="Pathogen Informatics"/>
            <person name="Doyle S."/>
        </authorList>
    </citation>
    <scope>NUCLEOTIDE SEQUENCE [LARGE SCALE GENOMIC DNA]</scope>
    <source>
        <strain evidence="3 5">NCTC10588</strain>
    </source>
</reference>
<dbReference type="EMBL" id="CP014339">
    <property type="protein sequence ID" value="AQX52517.1"/>
    <property type="molecule type" value="Genomic_DNA"/>
</dbReference>